<organism evidence="2 3">
    <name type="scientific">Streptomyces griseoloalbus</name>
    <dbReference type="NCBI Taxonomy" id="67303"/>
    <lineage>
        <taxon>Bacteria</taxon>
        <taxon>Bacillati</taxon>
        <taxon>Actinomycetota</taxon>
        <taxon>Actinomycetes</taxon>
        <taxon>Kitasatosporales</taxon>
        <taxon>Streptomycetaceae</taxon>
        <taxon>Streptomyces</taxon>
    </lineage>
</organism>
<name>A0ABV3DZ38_9ACTN</name>
<feature type="compositionally biased region" description="Basic and acidic residues" evidence="1">
    <location>
        <begin position="91"/>
        <end position="100"/>
    </location>
</feature>
<dbReference type="RefSeq" id="WP_359976796.1">
    <property type="nucleotide sequence ID" value="NZ_JBEZLS010000002.1"/>
</dbReference>
<protein>
    <submittedName>
        <fullName evidence="2">DUF5994 family protein</fullName>
    </submittedName>
</protein>
<keyword evidence="3" id="KW-1185">Reference proteome</keyword>
<evidence type="ECO:0000313" key="3">
    <source>
        <dbReference type="Proteomes" id="UP001551582"/>
    </source>
</evidence>
<dbReference type="Proteomes" id="UP001551582">
    <property type="component" value="Unassembled WGS sequence"/>
</dbReference>
<sequence length="112" mass="11900">MSAAPQPPAPSHPLLRLRLAPHGGACPSPLTGGWPRSCDVLAELPGLLDGLPRAWGHITSVTVNGTVWSAVPGRFGHRHPKRPRLLHRAPARSERGRPDRVATALTPTVAGR</sequence>
<accession>A0ABV3DZ38</accession>
<evidence type="ECO:0000256" key="1">
    <source>
        <dbReference type="SAM" id="MobiDB-lite"/>
    </source>
</evidence>
<feature type="region of interest" description="Disordered" evidence="1">
    <location>
        <begin position="87"/>
        <end position="112"/>
    </location>
</feature>
<dbReference type="EMBL" id="JBEZLS010000002">
    <property type="protein sequence ID" value="MEU9350158.1"/>
    <property type="molecule type" value="Genomic_DNA"/>
</dbReference>
<dbReference type="InterPro" id="IPR046036">
    <property type="entry name" value="DUF5994"/>
</dbReference>
<proteinExistence type="predicted"/>
<comment type="caution">
    <text evidence="2">The sequence shown here is derived from an EMBL/GenBank/DDBJ whole genome shotgun (WGS) entry which is preliminary data.</text>
</comment>
<evidence type="ECO:0000313" key="2">
    <source>
        <dbReference type="EMBL" id="MEU9350158.1"/>
    </source>
</evidence>
<gene>
    <name evidence="2" type="ORF">AB0D65_03865</name>
</gene>
<dbReference type="Pfam" id="PF19457">
    <property type="entry name" value="DUF5994"/>
    <property type="match status" value="1"/>
</dbReference>
<reference evidence="2 3" key="1">
    <citation type="submission" date="2024-06" db="EMBL/GenBank/DDBJ databases">
        <title>The Natural Products Discovery Center: Release of the First 8490 Sequenced Strains for Exploring Actinobacteria Biosynthetic Diversity.</title>
        <authorList>
            <person name="Kalkreuter E."/>
            <person name="Kautsar S.A."/>
            <person name="Yang D."/>
            <person name="Bader C.D."/>
            <person name="Teijaro C.N."/>
            <person name="Fluegel L."/>
            <person name="Davis C.M."/>
            <person name="Simpson J.R."/>
            <person name="Lauterbach L."/>
            <person name="Steele A.D."/>
            <person name="Gui C."/>
            <person name="Meng S."/>
            <person name="Li G."/>
            <person name="Viehrig K."/>
            <person name="Ye F."/>
            <person name="Su P."/>
            <person name="Kiefer A.F."/>
            <person name="Nichols A."/>
            <person name="Cepeda A.J."/>
            <person name="Yan W."/>
            <person name="Fan B."/>
            <person name="Jiang Y."/>
            <person name="Adhikari A."/>
            <person name="Zheng C.-J."/>
            <person name="Schuster L."/>
            <person name="Cowan T.M."/>
            <person name="Smanski M.J."/>
            <person name="Chevrette M.G."/>
            <person name="De Carvalho L.P.S."/>
            <person name="Shen B."/>
        </authorList>
    </citation>
    <scope>NUCLEOTIDE SEQUENCE [LARGE SCALE GENOMIC DNA]</scope>
    <source>
        <strain evidence="2 3">NPDC048274</strain>
    </source>
</reference>